<evidence type="ECO:0000259" key="3">
    <source>
        <dbReference type="Pfam" id="PF20148"/>
    </source>
</evidence>
<dbReference type="InterPro" id="IPR022385">
    <property type="entry name" value="Rhs_assc_core"/>
</dbReference>
<sequence length="1508" mass="163567">MGKTNSKVIELLRLFSSIGLLLVASFNVSAASYYGAPYYVNSIYGSRSFGSASAGAEWLVGQMTKGCISKPAGCSSWPVIKYSSTTTGAFVMWPNDPTGLGYFVEATKYSVGSPKKNLGSCNMSCSGGIGASRDGTGPRGSRDSAAATNKPGSVFEGDPINTATGNFYRQDTDYDGASGLVFRRFYNSSQAVTSTSLGPQWRHFFDRSLEVQRSTSATTDTQSINAFRPDGSSITFQLSDGLWKASPDYSETLVERPDGAGFALAISATQQLEIYDAKGLLQEIYDKSGQRIYLLVYTLPDAVGLGGGILSSVSDKSGRKISFDYDSASRLIGMTLPDKGRVVYAYDADGYLASATYPDGKTVGYLYNESSYTGGNKLPGVLTGVIDEKGSRFETITYQSLRKATSASFAGSVDTTKINYDAYSTNGIVNSTVTGPLGVSSYLKFVDAASGAIRFASSGVACGTQCNQPYKAITYDMNGYVASVTDFQGNKTQTTFDINGLLQQQIDGVGSPQQRTTNIVWDTSIREPLERTVLDASNVVKGKSTWAYNNVGLQTARCEIDTAVTAAIAYVCGSATNAPTGVRQWRTSYCEKVDTFSCPQVGLVLSIDGPRTDVSDMKSYRYYISNDESGCATVGGECHRVGDLLQITNALGQNTTYASYDSNGRPARVIDLNGVATDFSYSPRGWVTSQVTRSAVGNSSFAQDRVTAFEYDETGNITKVTSPDGDLVKYGYDTAHRLTDITDSAGSNLHYTLDSAGNRIKEVVIDSSGIIKKTLTRVYNKLGQLQSQTDASSNSSIFSYDLNGDLKLMTDALGRKTQLDPDPLRRIAHTLQDVGGLAVETTKQLDALDRVTSVIDPKGLTTRYDYNTLGDLIKLTSPDTGSTSYGYDSAGNRVLEATARGVKISSSYDALGRLIKLSYPTNAFNVVYTYDSASASCQAEESFARGRLASIKDSSGVTEYCYNGFGDLVSKRQTTNGKSLALRYGYTLAGRLSSVIYPDGAKIDYVRNSLGQATEVGYTSSGGVRQILLTNATYLPQGPVLGWTYGNGRIMARTYDQDYRPKAVQDSSAGGLDVGLVFDPVGNLVKLTPAGSNIADVSLSYDSLGRLTEFKDGVTGTVLDGYSYDKTGDRQSSKSAAGEVLYGYETSSHRLIKVGSISRVNNAVGDTTSINGADREFVYDATGRMSQVKRNGIVVREYRYNGKGEQVRQFLGASNNYTLYDESGRWIGDYDAAGKPVEQAIWLDGLPVGIIDAAAKLVYLEPDHLGAPRVAIDSQTDKPIWSWSLKGEVFGNTSPDQDPDKNGVPFVLDMRFPGQRYDAVSGLVQNYRREYDPSTGRYLQSDPIGLEGGASTYSYVEGSPLIAVDPRGLLRYRPEAASKYPRTVAYLNDLQKRMTPRKYEGFARFGKIDKGHLDDLLKKCAGPVITPKAMRHEHGQYTPREGEIFINEAYFEKYESGDRSTQFLRDFDATVEHELVHFSEAFFNGNNFKGEEGDLYENSVYGRPMPIY</sequence>
<dbReference type="InterPro" id="IPR045351">
    <property type="entry name" value="DUF6531"/>
</dbReference>
<comment type="caution">
    <text evidence="4">The sequence shown here is derived from an EMBL/GenBank/DDBJ whole genome shotgun (WGS) entry which is preliminary data.</text>
</comment>
<dbReference type="InterPro" id="IPR050708">
    <property type="entry name" value="T6SS_VgrG/RHS"/>
</dbReference>
<organism evidence="4 5">
    <name type="scientific">Xanthomonas hortorum pv. carotae</name>
    <dbReference type="NCBI Taxonomy" id="487904"/>
    <lineage>
        <taxon>Bacteria</taxon>
        <taxon>Pseudomonadati</taxon>
        <taxon>Pseudomonadota</taxon>
        <taxon>Gammaproteobacteria</taxon>
        <taxon>Lysobacterales</taxon>
        <taxon>Lysobacteraceae</taxon>
        <taxon>Xanthomonas</taxon>
    </lineage>
</organism>
<feature type="domain" description="Tox-MPTase3" evidence="2">
    <location>
        <begin position="1377"/>
        <end position="1502"/>
    </location>
</feature>
<evidence type="ECO:0000313" key="5">
    <source>
        <dbReference type="Proteomes" id="UP000587508"/>
    </source>
</evidence>
<evidence type="ECO:0000259" key="2">
    <source>
        <dbReference type="Pfam" id="PF15639"/>
    </source>
</evidence>
<dbReference type="Gene3D" id="2.180.10.10">
    <property type="entry name" value="RHS repeat-associated core"/>
    <property type="match status" value="4"/>
</dbReference>
<dbReference type="Proteomes" id="UP000587508">
    <property type="component" value="Unassembled WGS sequence"/>
</dbReference>
<gene>
    <name evidence="4" type="ORF">CFBP7900_24100</name>
</gene>
<dbReference type="NCBIfam" id="TIGR01643">
    <property type="entry name" value="YD_repeat_2x"/>
    <property type="match status" value="4"/>
</dbReference>
<protein>
    <submittedName>
        <fullName evidence="4">Uncharacterized protein</fullName>
    </submittedName>
</protein>
<dbReference type="EMBL" id="CAJDKC010000003">
    <property type="protein sequence ID" value="CAD0339208.1"/>
    <property type="molecule type" value="Genomic_DNA"/>
</dbReference>
<accession>A0A6V7DRG6</accession>
<dbReference type="InterPro" id="IPR006530">
    <property type="entry name" value="YD"/>
</dbReference>
<evidence type="ECO:0000313" key="4">
    <source>
        <dbReference type="EMBL" id="CAD0339208.1"/>
    </source>
</evidence>
<name>A0A6V7DRG6_9XANT</name>
<feature type="region of interest" description="Disordered" evidence="1">
    <location>
        <begin position="132"/>
        <end position="156"/>
    </location>
</feature>
<dbReference type="Pfam" id="PF20148">
    <property type="entry name" value="DUF6531"/>
    <property type="match status" value="1"/>
</dbReference>
<dbReference type="Pfam" id="PF15639">
    <property type="entry name" value="Tox-MPTase3"/>
    <property type="match status" value="1"/>
</dbReference>
<dbReference type="InterPro" id="IPR031325">
    <property type="entry name" value="RHS_repeat"/>
</dbReference>
<dbReference type="InterPro" id="IPR028913">
    <property type="entry name" value="Tox-MPTase3_dom"/>
</dbReference>
<dbReference type="NCBIfam" id="TIGR03696">
    <property type="entry name" value="Rhs_assc_core"/>
    <property type="match status" value="1"/>
</dbReference>
<dbReference type="PANTHER" id="PTHR32305:SF15">
    <property type="entry name" value="PROTEIN RHSA-RELATED"/>
    <property type="match status" value="1"/>
</dbReference>
<evidence type="ECO:0000256" key="1">
    <source>
        <dbReference type="SAM" id="MobiDB-lite"/>
    </source>
</evidence>
<proteinExistence type="predicted"/>
<reference evidence="4 5" key="1">
    <citation type="submission" date="2020-07" db="EMBL/GenBank/DDBJ databases">
        <authorList>
            <person name="Pothier F. J."/>
        </authorList>
    </citation>
    <scope>NUCLEOTIDE SEQUENCE [LARGE SCALE GENOMIC DNA]</scope>
    <source>
        <strain evidence="4 5">CFBP 7900</strain>
    </source>
</reference>
<dbReference type="PANTHER" id="PTHR32305">
    <property type="match status" value="1"/>
</dbReference>
<dbReference type="RefSeq" id="WP_023903916.1">
    <property type="nucleotide sequence ID" value="NZ_CAJDKC010000003.1"/>
</dbReference>
<dbReference type="Pfam" id="PF05593">
    <property type="entry name" value="RHS_repeat"/>
    <property type="match status" value="6"/>
</dbReference>
<feature type="domain" description="DUF6531" evidence="3">
    <location>
        <begin position="157"/>
        <end position="236"/>
    </location>
</feature>
<dbReference type="EMBL" id="CAJDKC010000003">
    <property type="protein sequence ID" value="CAD0339195.1"/>
    <property type="molecule type" value="Genomic_DNA"/>
</dbReference>